<feature type="domain" description="GntR C-terminal" evidence="5">
    <location>
        <begin position="6"/>
        <end position="63"/>
    </location>
</feature>
<evidence type="ECO:0000313" key="6">
    <source>
        <dbReference type="EMBL" id="MBB5696195.1"/>
    </source>
</evidence>
<proteinExistence type="predicted"/>
<evidence type="ECO:0000259" key="5">
    <source>
        <dbReference type="Pfam" id="PF07729"/>
    </source>
</evidence>
<evidence type="ECO:0000256" key="1">
    <source>
        <dbReference type="ARBA" id="ARBA00023015"/>
    </source>
</evidence>
<dbReference type="SUPFAM" id="SSF48008">
    <property type="entry name" value="GntR ligand-binding domain-like"/>
    <property type="match status" value="1"/>
</dbReference>
<keyword evidence="1" id="KW-0805">Transcription regulation</keyword>
<evidence type="ECO:0000256" key="3">
    <source>
        <dbReference type="ARBA" id="ARBA00023163"/>
    </source>
</evidence>
<feature type="region of interest" description="Disordered" evidence="4">
    <location>
        <begin position="64"/>
        <end position="97"/>
    </location>
</feature>
<gene>
    <name evidence="6" type="ORF">FHS87_004265</name>
</gene>
<dbReference type="AlphaFoldDB" id="A0A840Y630"/>
<comment type="caution">
    <text evidence="6">The sequence shown here is derived from an EMBL/GenBank/DDBJ whole genome shotgun (WGS) entry which is preliminary data.</text>
</comment>
<feature type="compositionally biased region" description="Basic and acidic residues" evidence="4">
    <location>
        <begin position="64"/>
        <end position="75"/>
    </location>
</feature>
<dbReference type="InterPro" id="IPR008920">
    <property type="entry name" value="TF_FadR/GntR_C"/>
</dbReference>
<keyword evidence="3" id="KW-0804">Transcription</keyword>
<dbReference type="Pfam" id="PF07729">
    <property type="entry name" value="FCD"/>
    <property type="match status" value="1"/>
</dbReference>
<dbReference type="Proteomes" id="UP000580654">
    <property type="component" value="Unassembled WGS sequence"/>
</dbReference>
<reference evidence="6 7" key="1">
    <citation type="submission" date="2020-08" db="EMBL/GenBank/DDBJ databases">
        <title>Genomic Encyclopedia of Type Strains, Phase IV (KMG-IV): sequencing the most valuable type-strain genomes for metagenomic binning, comparative biology and taxonomic classification.</title>
        <authorList>
            <person name="Goeker M."/>
        </authorList>
    </citation>
    <scope>NUCLEOTIDE SEQUENCE [LARGE SCALE GENOMIC DNA]</scope>
    <source>
        <strain evidence="6 7">DSM 25622</strain>
    </source>
</reference>
<accession>A0A840Y630</accession>
<organism evidence="6 7">
    <name type="scientific">Muricoccus pecuniae</name>
    <dbReference type="NCBI Taxonomy" id="693023"/>
    <lineage>
        <taxon>Bacteria</taxon>
        <taxon>Pseudomonadati</taxon>
        <taxon>Pseudomonadota</taxon>
        <taxon>Alphaproteobacteria</taxon>
        <taxon>Acetobacterales</taxon>
        <taxon>Roseomonadaceae</taxon>
        <taxon>Muricoccus</taxon>
    </lineage>
</organism>
<protein>
    <submittedName>
        <fullName evidence="6">DNA-binding FadR family transcriptional regulator</fullName>
    </submittedName>
</protein>
<dbReference type="Gene3D" id="1.20.120.530">
    <property type="entry name" value="GntR ligand-binding domain-like"/>
    <property type="match status" value="1"/>
</dbReference>
<keyword evidence="7" id="KW-1185">Reference proteome</keyword>
<dbReference type="EMBL" id="JACIJD010000032">
    <property type="protein sequence ID" value="MBB5696195.1"/>
    <property type="molecule type" value="Genomic_DNA"/>
</dbReference>
<evidence type="ECO:0000313" key="7">
    <source>
        <dbReference type="Proteomes" id="UP000580654"/>
    </source>
</evidence>
<keyword evidence="2 6" id="KW-0238">DNA-binding</keyword>
<name>A0A840Y630_9PROT</name>
<dbReference type="GO" id="GO:0003677">
    <property type="term" value="F:DNA binding"/>
    <property type="evidence" value="ECO:0007669"/>
    <property type="project" value="UniProtKB-KW"/>
</dbReference>
<evidence type="ECO:0000256" key="4">
    <source>
        <dbReference type="SAM" id="MobiDB-lite"/>
    </source>
</evidence>
<sequence>MTLTLLSAVLGAISYGVHVSTSAEEYDTAETRREVLRVHSRINEAIRAGDAGAAERQMREHITATHSRAAGERRSMVPLSASRRKQRSNSKPDEESA</sequence>
<dbReference type="InterPro" id="IPR011711">
    <property type="entry name" value="GntR_C"/>
</dbReference>
<evidence type="ECO:0000256" key="2">
    <source>
        <dbReference type="ARBA" id="ARBA00023125"/>
    </source>
</evidence>